<name>A0A6J5GVX5_9BURK</name>
<evidence type="ECO:0000259" key="12">
    <source>
        <dbReference type="Pfam" id="PF01814"/>
    </source>
</evidence>
<comment type="similarity">
    <text evidence="2 10">Belongs to the cation transport ATPase (P-type) (TC 3.A.3) family. Type IB subfamily.</text>
</comment>
<evidence type="ECO:0000259" key="11">
    <source>
        <dbReference type="Pfam" id="PF00122"/>
    </source>
</evidence>
<dbReference type="GO" id="GO:0005524">
    <property type="term" value="F:ATP binding"/>
    <property type="evidence" value="ECO:0007669"/>
    <property type="project" value="UniProtKB-UniRule"/>
</dbReference>
<evidence type="ECO:0000256" key="10">
    <source>
        <dbReference type="RuleBase" id="RU362081"/>
    </source>
</evidence>
<dbReference type="Proteomes" id="UP000494119">
    <property type="component" value="Unassembled WGS sequence"/>
</dbReference>
<dbReference type="InterPro" id="IPR051014">
    <property type="entry name" value="Cation_Transport_ATPase_IB"/>
</dbReference>
<evidence type="ECO:0000256" key="9">
    <source>
        <dbReference type="ARBA" id="ARBA00047308"/>
    </source>
</evidence>
<feature type="transmembrane region" description="Helical" evidence="10">
    <location>
        <begin position="70"/>
        <end position="93"/>
    </location>
</feature>
<proteinExistence type="inferred from homology"/>
<evidence type="ECO:0000256" key="3">
    <source>
        <dbReference type="ARBA" id="ARBA00022692"/>
    </source>
</evidence>
<dbReference type="InterPro" id="IPR023298">
    <property type="entry name" value="ATPase_P-typ_TM_dom_sf"/>
</dbReference>
<feature type="transmembrane region" description="Helical" evidence="10">
    <location>
        <begin position="193"/>
        <end position="211"/>
    </location>
</feature>
<dbReference type="Pfam" id="PF01814">
    <property type="entry name" value="Hemerythrin"/>
    <property type="match status" value="1"/>
</dbReference>
<feature type="transmembrane region" description="Helical" evidence="10">
    <location>
        <begin position="256"/>
        <end position="277"/>
    </location>
</feature>
<dbReference type="NCBIfam" id="TIGR01494">
    <property type="entry name" value="ATPase_P-type"/>
    <property type="match status" value="2"/>
</dbReference>
<dbReference type="SUPFAM" id="SSF56784">
    <property type="entry name" value="HAD-like"/>
    <property type="match status" value="1"/>
</dbReference>
<feature type="transmembrane region" description="Helical" evidence="10">
    <location>
        <begin position="7"/>
        <end position="26"/>
    </location>
</feature>
<feature type="transmembrane region" description="Helical" evidence="10">
    <location>
        <begin position="38"/>
        <end position="58"/>
    </location>
</feature>
<dbReference type="InterPro" id="IPR023299">
    <property type="entry name" value="ATPase_P-typ_cyto_dom_N"/>
</dbReference>
<dbReference type="PANTHER" id="PTHR48085:SF5">
    <property type="entry name" value="CADMIUM_ZINC-TRANSPORTING ATPASE HMA4-RELATED"/>
    <property type="match status" value="1"/>
</dbReference>
<reference evidence="13 14" key="1">
    <citation type="submission" date="2020-04" db="EMBL/GenBank/DDBJ databases">
        <authorList>
            <person name="De Canck E."/>
        </authorList>
    </citation>
    <scope>NUCLEOTIDE SEQUENCE [LARGE SCALE GENOMIC DNA]</scope>
    <source>
        <strain evidence="13 14">LMG 28688</strain>
    </source>
</reference>
<dbReference type="Pfam" id="PF00122">
    <property type="entry name" value="E1-E2_ATPase"/>
    <property type="match status" value="1"/>
</dbReference>
<sequence>MRDVIHSLNFVWLAACVTGLFAGLALDGAGFADAARLSWMAGALPVLASLGVSTVRALRRREGGVDILSVLAITFALFLGEWLTAAVIALMLASGRALEAYADNRARSEMTALLSHAPRNATRLEAGQWNRVSLEQIGVGDRLVVRHADIVPVDGTLASNAELDESTLTGESRLCTRESGAAVRSGAINAGSTFEMIASATAAGSTFAGIVRMVEMAQRDRSPAARLADRYAWWFVACTLVMAGGSWIGTGEIERALAVLVVATPCPLILAVPVAIVSGISRCARRGVLIKGGAALEQLATARTLFFDKTGTLTGGAARVVAIEAGPTGTPERVLRVAASLVQASNHAISDALAAEARTRQLLLTAPLDVRETAGAGMRGNVDGHAVVIGSFDFVSSASTVAPWAERFLRRIAYEGASSVFVGEDGVMTGAIQMADSIRMETPRALRLLRREGITRIEMLTGDRADVAQTVGAVLQVDAVRAGQTPAGKLAAIQEAQRQGPVIMVGDGVNDAPALATADVGVAMGARGAAASAEAADVVLLVDRLDRLVDARRVARRTRRIAIESVLVGMGLSLIAMTFAALGFLPPLAGAILQEVIDVAAIANALRALGGTPRRAAGVLAPDDVARLRGEHAQLEPVMEQIRRLADELPRLSSAAVKDRLAHVNDSLRLILVPHEVSDDTHLYPRIAELLEGEDPLSTMSAMHREIFRLTQALDRMAKDLSEDCTGADWLREAQRLLYGLDAIIRLHCAQEDELFHALAKDA</sequence>
<dbReference type="InterPro" id="IPR018303">
    <property type="entry name" value="ATPase_P-typ_P_site"/>
</dbReference>
<dbReference type="GO" id="GO:0016887">
    <property type="term" value="F:ATP hydrolysis activity"/>
    <property type="evidence" value="ECO:0007669"/>
    <property type="project" value="InterPro"/>
</dbReference>
<evidence type="ECO:0000256" key="5">
    <source>
        <dbReference type="ARBA" id="ARBA00022967"/>
    </source>
</evidence>
<dbReference type="InterPro" id="IPR027256">
    <property type="entry name" value="P-typ_ATPase_IB"/>
</dbReference>
<protein>
    <recommendedName>
        <fullName evidence="8">P-type Zn(2+) transporter</fullName>
        <ecNumber evidence="8">7.2.2.12</ecNumber>
    </recommendedName>
</protein>
<dbReference type="Gene3D" id="3.40.50.1000">
    <property type="entry name" value="HAD superfamily/HAD-like"/>
    <property type="match status" value="1"/>
</dbReference>
<accession>A0A6J5GVX5</accession>
<keyword evidence="14" id="KW-1185">Reference proteome</keyword>
<dbReference type="Gene3D" id="3.40.1110.10">
    <property type="entry name" value="Calcium-transporting ATPase, cytoplasmic domain N"/>
    <property type="match status" value="1"/>
</dbReference>
<evidence type="ECO:0000256" key="1">
    <source>
        <dbReference type="ARBA" id="ARBA00004370"/>
    </source>
</evidence>
<evidence type="ECO:0000256" key="6">
    <source>
        <dbReference type="ARBA" id="ARBA00022989"/>
    </source>
</evidence>
<dbReference type="InterPro" id="IPR012312">
    <property type="entry name" value="Hemerythrin-like"/>
</dbReference>
<gene>
    <name evidence="13" type="primary">kdpB_2</name>
    <name evidence="13" type="ORF">LMG28688_06043</name>
</gene>
<feature type="transmembrane region" description="Helical" evidence="10">
    <location>
        <begin position="561"/>
        <end position="585"/>
    </location>
</feature>
<keyword evidence="4 10" id="KW-0479">Metal-binding</keyword>
<dbReference type="InterPro" id="IPR023214">
    <property type="entry name" value="HAD_sf"/>
</dbReference>
<dbReference type="PROSITE" id="PS51257">
    <property type="entry name" value="PROKAR_LIPOPROTEIN"/>
    <property type="match status" value="1"/>
</dbReference>
<dbReference type="PROSITE" id="PS00154">
    <property type="entry name" value="ATPASE_E1_E2"/>
    <property type="match status" value="1"/>
</dbReference>
<keyword evidence="10" id="KW-1003">Cell membrane</keyword>
<organism evidence="13 14">
    <name type="scientific">Paraburkholderia caffeinitolerans</name>
    <dbReference type="NCBI Taxonomy" id="1723730"/>
    <lineage>
        <taxon>Bacteria</taxon>
        <taxon>Pseudomonadati</taxon>
        <taxon>Pseudomonadota</taxon>
        <taxon>Betaproteobacteria</taxon>
        <taxon>Burkholderiales</taxon>
        <taxon>Burkholderiaceae</taxon>
        <taxon>Paraburkholderia</taxon>
    </lineage>
</organism>
<dbReference type="Gene3D" id="1.20.120.520">
    <property type="entry name" value="nmb1532 protein domain like"/>
    <property type="match status" value="1"/>
</dbReference>
<evidence type="ECO:0000313" key="13">
    <source>
        <dbReference type="EMBL" id="CAB3804672.1"/>
    </source>
</evidence>
<keyword evidence="6 10" id="KW-1133">Transmembrane helix</keyword>
<dbReference type="RefSeq" id="WP_175197722.1">
    <property type="nucleotide sequence ID" value="NZ_CADIKL010000044.1"/>
</dbReference>
<dbReference type="InterPro" id="IPR001757">
    <property type="entry name" value="P_typ_ATPase"/>
</dbReference>
<dbReference type="EC" id="7.2.2.12" evidence="8"/>
<feature type="transmembrane region" description="Helical" evidence="10">
    <location>
        <begin position="231"/>
        <end position="250"/>
    </location>
</feature>
<dbReference type="GO" id="GO:0016463">
    <property type="term" value="F:P-type zinc transporter activity"/>
    <property type="evidence" value="ECO:0007669"/>
    <property type="project" value="UniProtKB-EC"/>
</dbReference>
<dbReference type="SFLD" id="SFLDF00027">
    <property type="entry name" value="p-type_atpase"/>
    <property type="match status" value="1"/>
</dbReference>
<dbReference type="GO" id="GO:0005886">
    <property type="term" value="C:plasma membrane"/>
    <property type="evidence" value="ECO:0007669"/>
    <property type="project" value="UniProtKB-SubCell"/>
</dbReference>
<dbReference type="PRINTS" id="PR00119">
    <property type="entry name" value="CATATPASE"/>
</dbReference>
<dbReference type="NCBIfam" id="TIGR01525">
    <property type="entry name" value="ATPase-IB_hvy"/>
    <property type="match status" value="1"/>
</dbReference>
<dbReference type="SFLD" id="SFLDG00002">
    <property type="entry name" value="C1.7:_P-type_atpase_like"/>
    <property type="match status" value="1"/>
</dbReference>
<dbReference type="GO" id="GO:0015086">
    <property type="term" value="F:cadmium ion transmembrane transporter activity"/>
    <property type="evidence" value="ECO:0007669"/>
    <property type="project" value="TreeGrafter"/>
</dbReference>
<keyword evidence="3 10" id="KW-0812">Transmembrane</keyword>
<evidence type="ECO:0000256" key="4">
    <source>
        <dbReference type="ARBA" id="ARBA00022723"/>
    </source>
</evidence>
<dbReference type="SUPFAM" id="SSF81665">
    <property type="entry name" value="Calcium ATPase, transmembrane domain M"/>
    <property type="match status" value="1"/>
</dbReference>
<dbReference type="InterPro" id="IPR044492">
    <property type="entry name" value="P_typ_ATPase_HD_dom"/>
</dbReference>
<evidence type="ECO:0000256" key="7">
    <source>
        <dbReference type="ARBA" id="ARBA00023136"/>
    </source>
</evidence>
<comment type="catalytic activity">
    <reaction evidence="9">
        <text>Zn(2+)(in) + ATP + H2O = Zn(2+)(out) + ADP + phosphate + H(+)</text>
        <dbReference type="Rhea" id="RHEA:20621"/>
        <dbReference type="ChEBI" id="CHEBI:15377"/>
        <dbReference type="ChEBI" id="CHEBI:15378"/>
        <dbReference type="ChEBI" id="CHEBI:29105"/>
        <dbReference type="ChEBI" id="CHEBI:30616"/>
        <dbReference type="ChEBI" id="CHEBI:43474"/>
        <dbReference type="ChEBI" id="CHEBI:456216"/>
        <dbReference type="EC" id="7.2.2.12"/>
    </reaction>
</comment>
<dbReference type="PANTHER" id="PTHR48085">
    <property type="entry name" value="CADMIUM/ZINC-TRANSPORTING ATPASE HMA2-RELATED"/>
    <property type="match status" value="1"/>
</dbReference>
<dbReference type="InterPro" id="IPR008250">
    <property type="entry name" value="ATPase_P-typ_transduc_dom_A_sf"/>
</dbReference>
<dbReference type="GO" id="GO:0046872">
    <property type="term" value="F:metal ion binding"/>
    <property type="evidence" value="ECO:0007669"/>
    <property type="project" value="UniProtKB-KW"/>
</dbReference>
<comment type="subcellular location">
    <subcellularLocation>
        <location evidence="10">Cell membrane</location>
    </subcellularLocation>
    <subcellularLocation>
        <location evidence="1">Membrane</location>
    </subcellularLocation>
</comment>
<dbReference type="SUPFAM" id="SSF81653">
    <property type="entry name" value="Calcium ATPase, transduction domain A"/>
    <property type="match status" value="1"/>
</dbReference>
<evidence type="ECO:0000256" key="2">
    <source>
        <dbReference type="ARBA" id="ARBA00006024"/>
    </source>
</evidence>
<feature type="domain" description="Hemerythrin-like" evidence="12">
    <location>
        <begin position="625"/>
        <end position="759"/>
    </location>
</feature>
<dbReference type="AlphaFoldDB" id="A0A6J5GVX5"/>
<dbReference type="EMBL" id="CADIKL010000044">
    <property type="protein sequence ID" value="CAB3804672.1"/>
    <property type="molecule type" value="Genomic_DNA"/>
</dbReference>
<keyword evidence="10 13" id="KW-0067">ATP-binding</keyword>
<dbReference type="InterPro" id="IPR036412">
    <property type="entry name" value="HAD-like_sf"/>
</dbReference>
<keyword evidence="7 10" id="KW-0472">Membrane</keyword>
<keyword evidence="5" id="KW-1278">Translocase</keyword>
<keyword evidence="10" id="KW-0547">Nucleotide-binding</keyword>
<dbReference type="Gene3D" id="2.70.150.10">
    <property type="entry name" value="Calcium-transporting ATPase, cytoplasmic transduction domain A"/>
    <property type="match status" value="1"/>
</dbReference>
<feature type="domain" description="P-type ATPase A" evidence="11">
    <location>
        <begin position="116"/>
        <end position="215"/>
    </location>
</feature>
<evidence type="ECO:0000313" key="14">
    <source>
        <dbReference type="Proteomes" id="UP000494119"/>
    </source>
</evidence>
<dbReference type="InterPro" id="IPR059000">
    <property type="entry name" value="ATPase_P-type_domA"/>
</dbReference>
<dbReference type="Pfam" id="PF00702">
    <property type="entry name" value="Hydrolase"/>
    <property type="match status" value="1"/>
</dbReference>
<evidence type="ECO:0000256" key="8">
    <source>
        <dbReference type="ARBA" id="ARBA00039097"/>
    </source>
</evidence>
<dbReference type="SFLD" id="SFLDS00003">
    <property type="entry name" value="Haloacid_Dehalogenase"/>
    <property type="match status" value="1"/>
</dbReference>